<dbReference type="Gene3D" id="6.10.140.1230">
    <property type="match status" value="1"/>
</dbReference>
<protein>
    <submittedName>
        <fullName evidence="3">Charged multivesicular body protein 3</fullName>
    </submittedName>
</protein>
<dbReference type="Proteomes" id="UP000242188">
    <property type="component" value="Unassembled WGS sequence"/>
</dbReference>
<evidence type="ECO:0000313" key="3">
    <source>
        <dbReference type="EMBL" id="OWF45348.1"/>
    </source>
</evidence>
<dbReference type="OrthoDB" id="2329734at2759"/>
<accession>A0A210Q9E1</accession>
<feature type="region of interest" description="Disordered" evidence="2">
    <location>
        <begin position="180"/>
        <end position="220"/>
    </location>
</feature>
<keyword evidence="4" id="KW-1185">Reference proteome</keyword>
<dbReference type="AlphaFoldDB" id="A0A210Q9E1"/>
<dbReference type="Pfam" id="PF03357">
    <property type="entry name" value="Snf7"/>
    <property type="match status" value="1"/>
</dbReference>
<organism evidence="3 4">
    <name type="scientific">Mizuhopecten yessoensis</name>
    <name type="common">Japanese scallop</name>
    <name type="synonym">Patinopecten yessoensis</name>
    <dbReference type="NCBI Taxonomy" id="6573"/>
    <lineage>
        <taxon>Eukaryota</taxon>
        <taxon>Metazoa</taxon>
        <taxon>Spiralia</taxon>
        <taxon>Lophotrochozoa</taxon>
        <taxon>Mollusca</taxon>
        <taxon>Bivalvia</taxon>
        <taxon>Autobranchia</taxon>
        <taxon>Pteriomorphia</taxon>
        <taxon>Pectinida</taxon>
        <taxon>Pectinoidea</taxon>
        <taxon>Pectinidae</taxon>
        <taxon>Mizuhopecten</taxon>
    </lineage>
</organism>
<feature type="compositionally biased region" description="Basic and acidic residues" evidence="2">
    <location>
        <begin position="189"/>
        <end position="198"/>
    </location>
</feature>
<name>A0A210Q9E1_MIZYE</name>
<comment type="similarity">
    <text evidence="1">Belongs to the SNF7 family.</text>
</comment>
<evidence type="ECO:0000313" key="4">
    <source>
        <dbReference type="Proteomes" id="UP000242188"/>
    </source>
</evidence>
<reference evidence="3 4" key="1">
    <citation type="journal article" date="2017" name="Nat. Ecol. Evol.">
        <title>Scallop genome provides insights into evolution of bilaterian karyotype and development.</title>
        <authorList>
            <person name="Wang S."/>
            <person name="Zhang J."/>
            <person name="Jiao W."/>
            <person name="Li J."/>
            <person name="Xun X."/>
            <person name="Sun Y."/>
            <person name="Guo X."/>
            <person name="Huan P."/>
            <person name="Dong B."/>
            <person name="Zhang L."/>
            <person name="Hu X."/>
            <person name="Sun X."/>
            <person name="Wang J."/>
            <person name="Zhao C."/>
            <person name="Wang Y."/>
            <person name="Wang D."/>
            <person name="Huang X."/>
            <person name="Wang R."/>
            <person name="Lv J."/>
            <person name="Li Y."/>
            <person name="Zhang Z."/>
            <person name="Liu B."/>
            <person name="Lu W."/>
            <person name="Hui Y."/>
            <person name="Liang J."/>
            <person name="Zhou Z."/>
            <person name="Hou R."/>
            <person name="Li X."/>
            <person name="Liu Y."/>
            <person name="Li H."/>
            <person name="Ning X."/>
            <person name="Lin Y."/>
            <person name="Zhao L."/>
            <person name="Xing Q."/>
            <person name="Dou J."/>
            <person name="Li Y."/>
            <person name="Mao J."/>
            <person name="Guo H."/>
            <person name="Dou H."/>
            <person name="Li T."/>
            <person name="Mu C."/>
            <person name="Jiang W."/>
            <person name="Fu Q."/>
            <person name="Fu X."/>
            <person name="Miao Y."/>
            <person name="Liu J."/>
            <person name="Yu Q."/>
            <person name="Li R."/>
            <person name="Liao H."/>
            <person name="Li X."/>
            <person name="Kong Y."/>
            <person name="Jiang Z."/>
            <person name="Chourrout D."/>
            <person name="Li R."/>
            <person name="Bao Z."/>
        </authorList>
    </citation>
    <scope>NUCLEOTIDE SEQUENCE [LARGE SCALE GENOMIC DNA]</scope>
    <source>
        <strain evidence="3 4">PY_sf001</strain>
    </source>
</reference>
<dbReference type="GO" id="GO:0007034">
    <property type="term" value="P:vacuolar transport"/>
    <property type="evidence" value="ECO:0007669"/>
    <property type="project" value="InterPro"/>
</dbReference>
<evidence type="ECO:0000256" key="2">
    <source>
        <dbReference type="SAM" id="MobiDB-lite"/>
    </source>
</evidence>
<proteinExistence type="inferred from homology"/>
<sequence>MGLFGKTPEKSPKELVQEWNSKLRKEGHNIDRSIKSIQREEAKVTREIKALAKKGDKDAIKILAKEVVRSRKAVNRLYSSKAQLNSVSMQLKNQAAMVRMTGALQKSGEVLKSMQELVKVSDISNTMREMSKEMMKAGIMEEMMEDAFESMDDQDELEEEADTEVEKVLFELTAGTLGKAPEAVNDSLPVHEDEKKMEAAANYSSDEEEDLKGRLEALRS</sequence>
<dbReference type="InterPro" id="IPR005024">
    <property type="entry name" value="Snf7_fam"/>
</dbReference>
<evidence type="ECO:0000256" key="1">
    <source>
        <dbReference type="ARBA" id="ARBA00006190"/>
    </source>
</evidence>
<comment type="caution">
    <text evidence="3">The sequence shown here is derived from an EMBL/GenBank/DDBJ whole genome shotgun (WGS) entry which is preliminary data.</text>
</comment>
<dbReference type="EMBL" id="NEDP02004518">
    <property type="protein sequence ID" value="OWF45348.1"/>
    <property type="molecule type" value="Genomic_DNA"/>
</dbReference>
<feature type="compositionally biased region" description="Basic and acidic residues" evidence="2">
    <location>
        <begin position="211"/>
        <end position="220"/>
    </location>
</feature>
<dbReference type="STRING" id="6573.A0A210Q9E1"/>
<gene>
    <name evidence="3" type="ORF">KP79_PYT17178</name>
</gene>
<dbReference type="PANTHER" id="PTHR10476">
    <property type="entry name" value="CHARGED MULTIVESICULAR BODY PROTEIN"/>
    <property type="match status" value="1"/>
</dbReference>